<accession>A0A9N8ZRQ2</accession>
<organism evidence="3 4">
    <name type="scientific">Cetraspora pellucida</name>
    <dbReference type="NCBI Taxonomy" id="1433469"/>
    <lineage>
        <taxon>Eukaryota</taxon>
        <taxon>Fungi</taxon>
        <taxon>Fungi incertae sedis</taxon>
        <taxon>Mucoromycota</taxon>
        <taxon>Glomeromycotina</taxon>
        <taxon>Glomeromycetes</taxon>
        <taxon>Diversisporales</taxon>
        <taxon>Gigasporaceae</taxon>
        <taxon>Cetraspora</taxon>
    </lineage>
</organism>
<evidence type="ECO:0000313" key="4">
    <source>
        <dbReference type="Proteomes" id="UP000789759"/>
    </source>
</evidence>
<feature type="coiled-coil region" evidence="1">
    <location>
        <begin position="197"/>
        <end position="224"/>
    </location>
</feature>
<name>A0A9N8ZRQ2_9GLOM</name>
<dbReference type="Proteomes" id="UP000789759">
    <property type="component" value="Unassembled WGS sequence"/>
</dbReference>
<feature type="region of interest" description="Disordered" evidence="2">
    <location>
        <begin position="59"/>
        <end position="92"/>
    </location>
</feature>
<evidence type="ECO:0000256" key="2">
    <source>
        <dbReference type="SAM" id="MobiDB-lite"/>
    </source>
</evidence>
<gene>
    <name evidence="3" type="ORF">CPELLU_LOCUS2674</name>
</gene>
<sequence>MVNLSREEALQWLDKAFPLLIASKSERLHSSNQNARIDRIESKVDEIGQITSQFRRMMLDNKKPDEEGRYNKEENKWHAPSQSEKKNSASEFREYTDVPISVKNKNDKIVTATGNFACINNGKPEPILCLGMTWIRKVQGILDPNKNQFRMKLHRKTYTISTFSKTTEVNEPEQQVSNMYDKLDNLISQIIRKDISLKESKIKIKDLLSKIKILETKLSSTQNKSKKITALRSIEKILETLKINEIECLGTLRSASQKTKDILDPVIRGDTENNMQSEKQSFISNSEDTLEESEIRDYASFKNKANKHVAFHCQSHLASPTWPFRMIVTEKSRSDRPEDDSLAIWLRFNTSLDLQKEMELWQKHKIKNILPAKPIS</sequence>
<reference evidence="3" key="1">
    <citation type="submission" date="2021-06" db="EMBL/GenBank/DDBJ databases">
        <authorList>
            <person name="Kallberg Y."/>
            <person name="Tangrot J."/>
            <person name="Rosling A."/>
        </authorList>
    </citation>
    <scope>NUCLEOTIDE SEQUENCE</scope>
    <source>
        <strain evidence="3">FL966</strain>
    </source>
</reference>
<keyword evidence="4" id="KW-1185">Reference proteome</keyword>
<proteinExistence type="predicted"/>
<keyword evidence="1" id="KW-0175">Coiled coil</keyword>
<dbReference type="AlphaFoldDB" id="A0A9N8ZRQ2"/>
<evidence type="ECO:0000313" key="3">
    <source>
        <dbReference type="EMBL" id="CAG8505780.1"/>
    </source>
</evidence>
<evidence type="ECO:0000256" key="1">
    <source>
        <dbReference type="SAM" id="Coils"/>
    </source>
</evidence>
<dbReference type="EMBL" id="CAJVQA010001190">
    <property type="protein sequence ID" value="CAG8505780.1"/>
    <property type="molecule type" value="Genomic_DNA"/>
</dbReference>
<protein>
    <submittedName>
        <fullName evidence="3">12445_t:CDS:1</fullName>
    </submittedName>
</protein>
<comment type="caution">
    <text evidence="3">The sequence shown here is derived from an EMBL/GenBank/DDBJ whole genome shotgun (WGS) entry which is preliminary data.</text>
</comment>